<dbReference type="CDD" id="cd06849">
    <property type="entry name" value="lipoyl_domain"/>
    <property type="match status" value="1"/>
</dbReference>
<dbReference type="PANTHER" id="PTHR43178:SF5">
    <property type="entry name" value="LIPOAMIDE ACYLTRANSFERASE COMPONENT OF BRANCHED-CHAIN ALPHA-KETO ACID DEHYDROGENASE COMPLEX, MITOCHONDRIAL"/>
    <property type="match status" value="1"/>
</dbReference>
<comment type="cofactor">
    <cofactor evidence="1 10">
        <name>(R)-lipoate</name>
        <dbReference type="ChEBI" id="CHEBI:83088"/>
    </cofactor>
</comment>
<dbReference type="EC" id="2.3.1.-" evidence="10"/>
<evidence type="ECO:0000256" key="7">
    <source>
        <dbReference type="ARBA" id="ARBA00023128"/>
    </source>
</evidence>
<dbReference type="PANTHER" id="PTHR43178">
    <property type="entry name" value="DIHYDROLIPOAMIDE ACETYLTRANSFERASE COMPONENT OF PYRUVATE DEHYDROGENASE COMPLEX"/>
    <property type="match status" value="1"/>
</dbReference>
<dbReference type="Gene3D" id="3.30.559.10">
    <property type="entry name" value="Chloramphenicol acetyltransferase-like domain"/>
    <property type="match status" value="1"/>
</dbReference>
<dbReference type="GO" id="GO:0043754">
    <property type="term" value="F:dihydrolipoamide branched chain acyltransferase activity"/>
    <property type="evidence" value="ECO:0007669"/>
    <property type="project" value="UniProtKB-EC"/>
</dbReference>
<feature type="compositionally biased region" description="Acidic residues" evidence="11">
    <location>
        <begin position="165"/>
        <end position="182"/>
    </location>
</feature>
<sequence>IDNNLSSSCFYFRVVLRTFFSRLLILSECKLSVFYNLLIFLNMSSIFLRNRGATILKNCLPHRFSVCRKPDSATQIRCLHLTPCMEKILSFKLSDIGEGIREVTVKEWFVKVGDTVEQFDDLCEVQSDKASVTITSRYDGKIAKIHHPVDDIALVGKPLLDFDVEEDDADNSDSESDSDSETESNSSPQSNKAKVASDQDVARNITLATPAVRRLAMENKVDLSKVPATGKLGRVLKGDVLEYLGQVPAGTNIPHPTIATKSELSSALKETPKSAPAAADCIEPLKGVRKAMMKSMSESLKIPHFAYSDEIDMTKLIDFRDQLKTVANERGIPKLTFMPFCIKAASIALTKYPILNSSLDIEKETVIYKAAHNISVAIDTPQGLVVPNIKNCEAKNILDIAKDLNELVEKGRKGALTPKDFADGTFSLSNIGVVGGTYTHPCIMAPQVAIGAMGRTKAVPRFNENDEIVKAHIMNVSWCADHRLIDGVTMAQFSNVWKQYLENPALFLLN</sequence>
<dbReference type="Pfam" id="PF00198">
    <property type="entry name" value="2-oxoacid_dh"/>
    <property type="match status" value="1"/>
</dbReference>
<organism evidence="15">
    <name type="scientific">Bactrocera dorsalis</name>
    <name type="common">Oriental fruit fly</name>
    <name type="synonym">Dacus dorsalis</name>
    <dbReference type="NCBI Taxonomy" id="27457"/>
    <lineage>
        <taxon>Eukaryota</taxon>
        <taxon>Metazoa</taxon>
        <taxon>Ecdysozoa</taxon>
        <taxon>Arthropoda</taxon>
        <taxon>Hexapoda</taxon>
        <taxon>Insecta</taxon>
        <taxon>Pterygota</taxon>
        <taxon>Neoptera</taxon>
        <taxon>Endopterygota</taxon>
        <taxon>Diptera</taxon>
        <taxon>Brachycera</taxon>
        <taxon>Muscomorpha</taxon>
        <taxon>Tephritoidea</taxon>
        <taxon>Tephritidae</taxon>
        <taxon>Bactrocera</taxon>
        <taxon>Bactrocera</taxon>
    </lineage>
</organism>
<evidence type="ECO:0000256" key="11">
    <source>
        <dbReference type="SAM" id="MobiDB-lite"/>
    </source>
</evidence>
<dbReference type="PROSITE" id="PS00189">
    <property type="entry name" value="LIPOYL"/>
    <property type="match status" value="1"/>
</dbReference>
<dbReference type="GO" id="GO:0005829">
    <property type="term" value="C:cytosol"/>
    <property type="evidence" value="ECO:0007669"/>
    <property type="project" value="UniProtKB-ARBA"/>
</dbReference>
<dbReference type="Pfam" id="PF00364">
    <property type="entry name" value="Biotin_lipoyl"/>
    <property type="match status" value="1"/>
</dbReference>
<feature type="transmembrane region" description="Helical" evidence="12">
    <location>
        <begin position="20"/>
        <end position="41"/>
    </location>
</feature>
<comment type="similarity">
    <text evidence="3 10">Belongs to the 2-oxoacid dehydrogenase family.</text>
</comment>
<dbReference type="OrthoDB" id="202158at2759"/>
<feature type="domain" description="Peripheral subunit-binding (PSBD)" evidence="14">
    <location>
        <begin position="207"/>
        <end position="244"/>
    </location>
</feature>
<dbReference type="GO" id="GO:0016407">
    <property type="term" value="F:acetyltransferase activity"/>
    <property type="evidence" value="ECO:0007669"/>
    <property type="project" value="TreeGrafter"/>
</dbReference>
<dbReference type="SUPFAM" id="SSF47005">
    <property type="entry name" value="Peripheral subunit-binding domain of 2-oxo acid dehydrogenase complex"/>
    <property type="match status" value="1"/>
</dbReference>
<proteinExistence type="inferred from homology"/>
<evidence type="ECO:0000256" key="4">
    <source>
        <dbReference type="ARBA" id="ARBA00022679"/>
    </source>
</evidence>
<evidence type="ECO:0000256" key="10">
    <source>
        <dbReference type="RuleBase" id="RU003423"/>
    </source>
</evidence>
<evidence type="ECO:0000313" key="15">
    <source>
        <dbReference type="EMBL" id="JAC58148.1"/>
    </source>
</evidence>
<dbReference type="InterPro" id="IPR001078">
    <property type="entry name" value="2-oxoacid_DH_actylTfrase"/>
</dbReference>
<keyword evidence="6" id="KW-0809">Transit peptide</keyword>
<dbReference type="PROSITE" id="PS50968">
    <property type="entry name" value="BIOTINYL_LIPOYL"/>
    <property type="match status" value="1"/>
</dbReference>
<evidence type="ECO:0000256" key="5">
    <source>
        <dbReference type="ARBA" id="ARBA00022823"/>
    </source>
</evidence>
<keyword evidence="8 10" id="KW-0012">Acyltransferase</keyword>
<dbReference type="GO" id="GO:0031405">
    <property type="term" value="F:lipoic acid binding"/>
    <property type="evidence" value="ECO:0007669"/>
    <property type="project" value="TreeGrafter"/>
</dbReference>
<keyword evidence="12" id="KW-0472">Membrane</keyword>
<keyword evidence="7" id="KW-0496">Mitochondrion</keyword>
<dbReference type="InterPro" id="IPR023213">
    <property type="entry name" value="CAT-like_dom_sf"/>
</dbReference>
<keyword evidence="12" id="KW-1133">Transmembrane helix</keyword>
<reference evidence="15" key="1">
    <citation type="journal article" date="2014" name="BMC Genomics">
        <title>Characterizing the developmental transcriptome of the oriental fruit fly, Bactrocera dorsalis (Diptera: Tephritidae) through comparative genomic analysis with Drosophila melanogaster utilizing modENCODE datasets.</title>
        <authorList>
            <person name="Geib S.M."/>
            <person name="Calla B."/>
            <person name="Hall B."/>
            <person name="Hou S."/>
            <person name="Manoukis N.C."/>
        </authorList>
    </citation>
    <scope>NUCLEOTIDE SEQUENCE</scope>
    <source>
        <strain evidence="15">Punador</strain>
    </source>
</reference>
<name>A0A034WWH4_BACDO</name>
<feature type="domain" description="Lipoyl-binding" evidence="13">
    <location>
        <begin position="88"/>
        <end position="163"/>
    </location>
</feature>
<dbReference type="PROSITE" id="PS51826">
    <property type="entry name" value="PSBD"/>
    <property type="match status" value="1"/>
</dbReference>
<feature type="non-terminal residue" evidence="15">
    <location>
        <position position="1"/>
    </location>
</feature>
<evidence type="ECO:0000256" key="8">
    <source>
        <dbReference type="ARBA" id="ARBA00023315"/>
    </source>
</evidence>
<dbReference type="AlphaFoldDB" id="A0A034WWH4"/>
<evidence type="ECO:0000256" key="12">
    <source>
        <dbReference type="SAM" id="Phobius"/>
    </source>
</evidence>
<evidence type="ECO:0000256" key="2">
    <source>
        <dbReference type="ARBA" id="ARBA00004305"/>
    </source>
</evidence>
<dbReference type="InterPro" id="IPR036625">
    <property type="entry name" value="E3-bd_dom_sf"/>
</dbReference>
<keyword evidence="12" id="KW-0812">Transmembrane</keyword>
<dbReference type="FunFam" id="3.30.559.10:FF:000027">
    <property type="entry name" value="Dihydrolipoamide acetyltransferase component of pyruvate dehydrogenase complex"/>
    <property type="match status" value="1"/>
</dbReference>
<dbReference type="GO" id="GO:0005759">
    <property type="term" value="C:mitochondrial matrix"/>
    <property type="evidence" value="ECO:0007669"/>
    <property type="project" value="UniProtKB-SubCell"/>
</dbReference>
<dbReference type="SUPFAM" id="SSF51230">
    <property type="entry name" value="Single hybrid motif"/>
    <property type="match status" value="1"/>
</dbReference>
<evidence type="ECO:0000256" key="9">
    <source>
        <dbReference type="ARBA" id="ARBA00051775"/>
    </source>
</evidence>
<dbReference type="InterPro" id="IPR011053">
    <property type="entry name" value="Single_hybrid_motif"/>
</dbReference>
<dbReference type="InterPro" id="IPR000089">
    <property type="entry name" value="Biotin_lipoyl"/>
</dbReference>
<feature type="region of interest" description="Disordered" evidence="11">
    <location>
        <begin position="165"/>
        <end position="198"/>
    </location>
</feature>
<evidence type="ECO:0000256" key="3">
    <source>
        <dbReference type="ARBA" id="ARBA00007317"/>
    </source>
</evidence>
<dbReference type="EMBL" id="GAKP01000804">
    <property type="protein sequence ID" value="JAC58148.1"/>
    <property type="molecule type" value="Transcribed_RNA"/>
</dbReference>
<protein>
    <recommendedName>
        <fullName evidence="10">Dihydrolipoamide acetyltransferase component of pyruvate dehydrogenase complex</fullName>
        <ecNumber evidence="10">2.3.1.-</ecNumber>
    </recommendedName>
</protein>
<gene>
    <name evidence="15" type="primary">ODB2</name>
</gene>
<keyword evidence="4 10" id="KW-0808">Transferase</keyword>
<comment type="catalytic activity">
    <reaction evidence="9">
        <text>N(6)-[(R)-dihydrolipoyl]-L-lysyl-[protein] + 2-methylpropanoyl-CoA = N(6)-[(R)-S(8)-2-methylpropanoyldihydrolipoyl]-L-lysyl-[protein] + CoA</text>
        <dbReference type="Rhea" id="RHEA:18865"/>
        <dbReference type="Rhea" id="RHEA-COMP:10475"/>
        <dbReference type="Rhea" id="RHEA-COMP:10497"/>
        <dbReference type="ChEBI" id="CHEBI:57287"/>
        <dbReference type="ChEBI" id="CHEBI:57338"/>
        <dbReference type="ChEBI" id="CHEBI:83100"/>
        <dbReference type="ChEBI" id="CHEBI:83142"/>
        <dbReference type="EC" id="2.3.1.168"/>
    </reaction>
    <physiologicalReaction direction="left-to-right" evidence="9">
        <dbReference type="Rhea" id="RHEA:18866"/>
    </physiologicalReaction>
</comment>
<keyword evidence="5 10" id="KW-0450">Lipoyl</keyword>
<dbReference type="Pfam" id="PF02817">
    <property type="entry name" value="E3_binding"/>
    <property type="match status" value="1"/>
</dbReference>
<dbReference type="InterPro" id="IPR050743">
    <property type="entry name" value="2-oxoacid_DH_E2_comp"/>
</dbReference>
<dbReference type="FunFam" id="2.40.50.100:FF:000013">
    <property type="entry name" value="Dihydrolipoamide acetyltransferase component of pyruvate dehydrogenase complex"/>
    <property type="match status" value="1"/>
</dbReference>
<dbReference type="InterPro" id="IPR004167">
    <property type="entry name" value="PSBD"/>
</dbReference>
<dbReference type="Gene3D" id="4.10.320.10">
    <property type="entry name" value="E3-binding domain"/>
    <property type="match status" value="1"/>
</dbReference>
<evidence type="ECO:0000259" key="14">
    <source>
        <dbReference type="PROSITE" id="PS51826"/>
    </source>
</evidence>
<evidence type="ECO:0000256" key="6">
    <source>
        <dbReference type="ARBA" id="ARBA00022946"/>
    </source>
</evidence>
<dbReference type="InterPro" id="IPR003016">
    <property type="entry name" value="2-oxoA_DH_lipoyl-BS"/>
</dbReference>
<dbReference type="SUPFAM" id="SSF52777">
    <property type="entry name" value="CoA-dependent acyltransferases"/>
    <property type="match status" value="1"/>
</dbReference>
<evidence type="ECO:0000256" key="1">
    <source>
        <dbReference type="ARBA" id="ARBA00001938"/>
    </source>
</evidence>
<comment type="subcellular location">
    <subcellularLocation>
        <location evidence="2">Mitochondrion matrix</location>
    </subcellularLocation>
</comment>
<evidence type="ECO:0000259" key="13">
    <source>
        <dbReference type="PROSITE" id="PS50968"/>
    </source>
</evidence>
<dbReference type="Gene3D" id="2.40.50.100">
    <property type="match status" value="1"/>
</dbReference>
<dbReference type="FunFam" id="4.10.320.10:FF:000002">
    <property type="entry name" value="Dihydrolipoamide acetyltransferase component of pyruvate dehydrogenase complex"/>
    <property type="match status" value="1"/>
</dbReference>
<accession>A0A034WWH4</accession>